<reference evidence="4" key="1">
    <citation type="journal article" date="2019" name="Int. J. Syst. Evol. Microbiol.">
        <title>The Global Catalogue of Microorganisms (GCM) 10K type strain sequencing project: providing services to taxonomists for standard genome sequencing and annotation.</title>
        <authorList>
            <consortium name="The Broad Institute Genomics Platform"/>
            <consortium name="The Broad Institute Genome Sequencing Center for Infectious Disease"/>
            <person name="Wu L."/>
            <person name="Ma J."/>
        </authorList>
    </citation>
    <scope>NUCLEOTIDE SEQUENCE [LARGE SCALE GENOMIC DNA]</scope>
    <source>
        <strain evidence="4">CGMCC 1.15772</strain>
    </source>
</reference>
<dbReference type="EC" id="2.4.-.-" evidence="3"/>
<comment type="caution">
    <text evidence="3">The sequence shown here is derived from an EMBL/GenBank/DDBJ whole genome shotgun (WGS) entry which is preliminary data.</text>
</comment>
<evidence type="ECO:0000256" key="1">
    <source>
        <dbReference type="SAM" id="Phobius"/>
    </source>
</evidence>
<evidence type="ECO:0000313" key="4">
    <source>
        <dbReference type="Proteomes" id="UP001596507"/>
    </source>
</evidence>
<dbReference type="PANTHER" id="PTHR43685:SF2">
    <property type="entry name" value="GLYCOSYLTRANSFERASE 2-LIKE DOMAIN-CONTAINING PROTEIN"/>
    <property type="match status" value="1"/>
</dbReference>
<dbReference type="Gene3D" id="3.90.550.10">
    <property type="entry name" value="Spore Coat Polysaccharide Biosynthesis Protein SpsA, Chain A"/>
    <property type="match status" value="1"/>
</dbReference>
<gene>
    <name evidence="3" type="ORF">ACFQRL_01175</name>
</gene>
<proteinExistence type="predicted"/>
<organism evidence="3 4">
    <name type="scientific">Microbacterium fluvii</name>
    <dbReference type="NCBI Taxonomy" id="415215"/>
    <lineage>
        <taxon>Bacteria</taxon>
        <taxon>Bacillati</taxon>
        <taxon>Actinomycetota</taxon>
        <taxon>Actinomycetes</taxon>
        <taxon>Micrococcales</taxon>
        <taxon>Microbacteriaceae</taxon>
        <taxon>Microbacterium</taxon>
    </lineage>
</organism>
<dbReference type="InterPro" id="IPR001173">
    <property type="entry name" value="Glyco_trans_2-like"/>
</dbReference>
<name>A0ABW2H8Z3_9MICO</name>
<dbReference type="GO" id="GO:0016757">
    <property type="term" value="F:glycosyltransferase activity"/>
    <property type="evidence" value="ECO:0007669"/>
    <property type="project" value="UniProtKB-KW"/>
</dbReference>
<protein>
    <submittedName>
        <fullName evidence="3">Glycosyltransferase</fullName>
        <ecNumber evidence="3">2.4.-.-</ecNumber>
    </submittedName>
</protein>
<dbReference type="RefSeq" id="WP_378733647.1">
    <property type="nucleotide sequence ID" value="NZ_BAABKW010000018.1"/>
</dbReference>
<dbReference type="Proteomes" id="UP001596507">
    <property type="component" value="Unassembled WGS sequence"/>
</dbReference>
<dbReference type="Pfam" id="PF00535">
    <property type="entry name" value="Glycos_transf_2"/>
    <property type="match status" value="1"/>
</dbReference>
<keyword evidence="1" id="KW-1133">Transmembrane helix</keyword>
<feature type="domain" description="Glycosyltransferase 2-like" evidence="2">
    <location>
        <begin position="2"/>
        <end position="123"/>
    </location>
</feature>
<dbReference type="InterPro" id="IPR050834">
    <property type="entry name" value="Glycosyltransf_2"/>
</dbReference>
<sequence length="301" mass="33026">MIPTMGTRPDELVAAVRSVSAQRPSSNVGKVIVVLDDPSFSTAELSALLEGLSVDVAVIRSTDGLSARQSGVLAARSDWIAFLDDDDLWEPQKLEEQMRLAENTAGKVTVVACRVSHEMAGAIDASHSIPRRLMDPRNSVAGYLFRRRPPTRRRPSLFTSTLLVPRALCLEVPWRKIPRHQDWDWLVRADARPDVVVVQSPRVLVRIRVGSPGSISRSPDWRSSLEWAEETLAAFADRRIVADFLASQSLRYAASARSATGVRSVLGALFAGRRMPSLPALLVGLAGLLPTALIKRILRRG</sequence>
<dbReference type="EMBL" id="JBHTBE010000001">
    <property type="protein sequence ID" value="MFC7267563.1"/>
    <property type="molecule type" value="Genomic_DNA"/>
</dbReference>
<dbReference type="PANTHER" id="PTHR43685">
    <property type="entry name" value="GLYCOSYLTRANSFERASE"/>
    <property type="match status" value="1"/>
</dbReference>
<keyword evidence="3" id="KW-0328">Glycosyltransferase</keyword>
<keyword evidence="1" id="KW-0812">Transmembrane</keyword>
<evidence type="ECO:0000313" key="3">
    <source>
        <dbReference type="EMBL" id="MFC7267563.1"/>
    </source>
</evidence>
<dbReference type="SUPFAM" id="SSF53448">
    <property type="entry name" value="Nucleotide-diphospho-sugar transferases"/>
    <property type="match status" value="1"/>
</dbReference>
<keyword evidence="3" id="KW-0808">Transferase</keyword>
<evidence type="ECO:0000259" key="2">
    <source>
        <dbReference type="Pfam" id="PF00535"/>
    </source>
</evidence>
<dbReference type="InterPro" id="IPR029044">
    <property type="entry name" value="Nucleotide-diphossugar_trans"/>
</dbReference>
<accession>A0ABW2H8Z3</accession>
<keyword evidence="4" id="KW-1185">Reference proteome</keyword>
<dbReference type="CDD" id="cd00761">
    <property type="entry name" value="Glyco_tranf_GTA_type"/>
    <property type="match status" value="1"/>
</dbReference>
<keyword evidence="1" id="KW-0472">Membrane</keyword>
<feature type="transmembrane region" description="Helical" evidence="1">
    <location>
        <begin position="278"/>
        <end position="298"/>
    </location>
</feature>